<feature type="transmembrane region" description="Helical" evidence="2">
    <location>
        <begin position="27"/>
        <end position="49"/>
    </location>
</feature>
<feature type="transmembrane region" description="Helical" evidence="2">
    <location>
        <begin position="126"/>
        <end position="149"/>
    </location>
</feature>
<dbReference type="RefSeq" id="WP_015203799.1">
    <property type="nucleotide sequence ID" value="NC_019753.1"/>
</dbReference>
<dbReference type="KEGG" id="cep:Cri9333_2846"/>
<evidence type="ECO:0000256" key="1">
    <source>
        <dbReference type="SAM" id="MobiDB-lite"/>
    </source>
</evidence>
<proteinExistence type="predicted"/>
<dbReference type="AlphaFoldDB" id="K9W2N8"/>
<dbReference type="EMBL" id="CP003620">
    <property type="protein sequence ID" value="AFZ13690.1"/>
    <property type="molecule type" value="Genomic_DNA"/>
</dbReference>
<accession>K9W2N8</accession>
<keyword evidence="2" id="KW-0812">Transmembrane</keyword>
<gene>
    <name evidence="3" type="ORF">Cri9333_2846</name>
</gene>
<evidence type="ECO:0000313" key="4">
    <source>
        <dbReference type="Proteomes" id="UP000010472"/>
    </source>
</evidence>
<evidence type="ECO:0000313" key="3">
    <source>
        <dbReference type="EMBL" id="AFZ13690.1"/>
    </source>
</evidence>
<protein>
    <submittedName>
        <fullName evidence="3">Uncharacterized protein</fullName>
    </submittedName>
</protein>
<name>K9W2N8_9CYAN</name>
<keyword evidence="2" id="KW-1133">Transmembrane helix</keyword>
<keyword evidence="4" id="KW-1185">Reference proteome</keyword>
<feature type="compositionally biased region" description="Basic residues" evidence="1">
    <location>
        <begin position="156"/>
        <end position="175"/>
    </location>
</feature>
<reference evidence="3 4" key="1">
    <citation type="submission" date="2012-06" db="EMBL/GenBank/DDBJ databases">
        <title>Finished chromosome of genome of Crinalium epipsammum PCC 9333.</title>
        <authorList>
            <consortium name="US DOE Joint Genome Institute"/>
            <person name="Gugger M."/>
            <person name="Coursin T."/>
            <person name="Rippka R."/>
            <person name="Tandeau De Marsac N."/>
            <person name="Huntemann M."/>
            <person name="Wei C.-L."/>
            <person name="Han J."/>
            <person name="Detter J.C."/>
            <person name="Han C."/>
            <person name="Tapia R."/>
            <person name="Davenport K."/>
            <person name="Daligault H."/>
            <person name="Erkkila T."/>
            <person name="Gu W."/>
            <person name="Munk A.C.C."/>
            <person name="Teshima H."/>
            <person name="Xu Y."/>
            <person name="Chain P."/>
            <person name="Chen A."/>
            <person name="Krypides N."/>
            <person name="Mavromatis K."/>
            <person name="Markowitz V."/>
            <person name="Szeto E."/>
            <person name="Ivanova N."/>
            <person name="Mikhailova N."/>
            <person name="Ovchinnikova G."/>
            <person name="Pagani I."/>
            <person name="Pati A."/>
            <person name="Goodwin L."/>
            <person name="Peters L."/>
            <person name="Pitluck S."/>
            <person name="Woyke T."/>
            <person name="Kerfeld C."/>
        </authorList>
    </citation>
    <scope>NUCLEOTIDE SEQUENCE [LARGE SCALE GENOMIC DNA]</scope>
    <source>
        <strain evidence="3 4">PCC 9333</strain>
    </source>
</reference>
<dbReference type="Proteomes" id="UP000010472">
    <property type="component" value="Chromosome"/>
</dbReference>
<evidence type="ECO:0000256" key="2">
    <source>
        <dbReference type="SAM" id="Phobius"/>
    </source>
</evidence>
<dbReference type="HOGENOM" id="CLU_102869_0_0_3"/>
<keyword evidence="2" id="KW-0472">Membrane</keyword>
<feature type="region of interest" description="Disordered" evidence="1">
    <location>
        <begin position="156"/>
        <end position="215"/>
    </location>
</feature>
<organism evidence="3 4">
    <name type="scientific">Crinalium epipsammum PCC 9333</name>
    <dbReference type="NCBI Taxonomy" id="1173022"/>
    <lineage>
        <taxon>Bacteria</taxon>
        <taxon>Bacillati</taxon>
        <taxon>Cyanobacteriota</taxon>
        <taxon>Cyanophyceae</taxon>
        <taxon>Gomontiellales</taxon>
        <taxon>Gomontiellaceae</taxon>
        <taxon>Crinalium</taxon>
    </lineage>
</organism>
<sequence length="247" mass="27611">MVKTFSPGRHQRFTLASLKLLMAKHPVAFCGGIWIFLVLVSTVAAQGLLSPSFVKQQHLKSITADNVEQGASKSIHNSAVEQKQSSKIPAAIQEENLQNTPSSTNVEVQNFSPVTIAKSQQNHTLLWLYGGIFVTFILGFLFICISFRYKPQRSQKIKSGSKKLKSNQNQTKRKSKEQLPKQQRKQPSQQLRKPIRAKSPHGLQPLVTVMPPEPNFVVDSGEESLADIMDMRKHQSLAELLGEKKIS</sequence>
<dbReference type="OrthoDB" id="425949at2"/>